<accession>A0A6G7XDA4</accession>
<dbReference type="Proteomes" id="UP000502677">
    <property type="component" value="Chromosome"/>
</dbReference>
<proteinExistence type="predicted"/>
<evidence type="ECO:0000313" key="2">
    <source>
        <dbReference type="EMBL" id="QIK63852.1"/>
    </source>
</evidence>
<protein>
    <submittedName>
        <fullName evidence="1">Uncharacterized protein</fullName>
    </submittedName>
</protein>
<dbReference type="EMBL" id="CP049863">
    <property type="protein sequence ID" value="QIK63852.1"/>
    <property type="molecule type" value="Genomic_DNA"/>
</dbReference>
<organism evidence="1 3">
    <name type="scientific">Leucobacter viscericola</name>
    <dbReference type="NCBI Taxonomy" id="2714935"/>
    <lineage>
        <taxon>Bacteria</taxon>
        <taxon>Bacillati</taxon>
        <taxon>Actinomycetota</taxon>
        <taxon>Actinomycetes</taxon>
        <taxon>Micrococcales</taxon>
        <taxon>Microbacteriaceae</taxon>
        <taxon>Leucobacter</taxon>
    </lineage>
</organism>
<dbReference type="KEGG" id="lvi:G7068_12105"/>
<reference evidence="1 3" key="1">
    <citation type="submission" date="2020-03" db="EMBL/GenBank/DDBJ databases">
        <title>Leucobacter sp. nov., isolated from beetles.</title>
        <authorList>
            <person name="Hyun D.-W."/>
            <person name="Bae J.-W."/>
        </authorList>
    </citation>
    <scope>NUCLEOTIDE SEQUENCE [LARGE SCALE GENOMIC DNA]</scope>
    <source>
        <strain evidence="1 3">HDW9C</strain>
    </source>
</reference>
<name>A0A6G7XDA4_9MICO</name>
<dbReference type="KEGG" id="lvi:G7068_03385"/>
<keyword evidence="3" id="KW-1185">Reference proteome</keyword>
<dbReference type="Pfam" id="PF22014">
    <property type="entry name" value="DUF6932"/>
    <property type="match status" value="1"/>
</dbReference>
<gene>
    <name evidence="1" type="ORF">G7068_03385</name>
    <name evidence="2" type="ORF">G7068_12105</name>
</gene>
<dbReference type="AlphaFoldDB" id="A0A6G7XDA4"/>
<evidence type="ECO:0000313" key="1">
    <source>
        <dbReference type="EMBL" id="QIK62358.1"/>
    </source>
</evidence>
<sequence length="186" mass="21109">MESLVATKQQTLIQVDPATGLLLYKASPYELTLDEMHQAFVVNAPFPEDRSLLFEAFVVYLKQTRSIVPDRRVWVDGSFVSLRQDRPPNDLDLVLIINQPTRLQRQELAGRGLLTMSEASFKIDGVDIPVRQKLAPYGGMLDAYQADASKQNDVARWEVQWSTPKDDDGHLDFSREKGFVEVDERG</sequence>
<dbReference type="InterPro" id="IPR053860">
    <property type="entry name" value="DUF6932"/>
</dbReference>
<dbReference type="RefSeq" id="WP_166288881.1">
    <property type="nucleotide sequence ID" value="NZ_CP049863.1"/>
</dbReference>
<evidence type="ECO:0000313" key="3">
    <source>
        <dbReference type="Proteomes" id="UP000502677"/>
    </source>
</evidence>
<dbReference type="EMBL" id="CP049863">
    <property type="protein sequence ID" value="QIK62358.1"/>
    <property type="molecule type" value="Genomic_DNA"/>
</dbReference>